<dbReference type="InterPro" id="IPR052551">
    <property type="entry name" value="UV-DNA_repair_photolyase"/>
</dbReference>
<dbReference type="Gene3D" id="1.10.10.1710">
    <property type="entry name" value="Deoxyribodipyrimidine photolyase-related"/>
    <property type="match status" value="1"/>
</dbReference>
<gene>
    <name evidence="1" type="ORF">CSW57_01795</name>
</gene>
<dbReference type="InterPro" id="IPR014729">
    <property type="entry name" value="Rossmann-like_a/b/a_fold"/>
</dbReference>
<dbReference type="Gene3D" id="3.40.50.620">
    <property type="entry name" value="HUPs"/>
    <property type="match status" value="1"/>
</dbReference>
<dbReference type="Gene3D" id="1.10.579.10">
    <property type="entry name" value="DNA Cyclobutane Dipyrimidine Photolyase, subunit A, domain 3"/>
    <property type="match status" value="1"/>
</dbReference>
<dbReference type="AlphaFoldDB" id="A0A2G3PQA2"/>
<dbReference type="Proteomes" id="UP000225108">
    <property type="component" value="Unassembled WGS sequence"/>
</dbReference>
<dbReference type="InterPro" id="IPR007357">
    <property type="entry name" value="PhrB-like"/>
</dbReference>
<sequence length="498" mass="56312">MDEVSDSSAPLWLFADQLGPHIHSADGHLGREVVLIESTAALRRRAGHRQKAHLLLSGMRHLADDLGERAHYLKADGYRDALVEFGRPVVVHEPTSWAAHDFVHRLQAEGLVEEVLPNPSFALPRSDFEQWAGNSSRFRLEMFYRDQRTRFDILMDGDQPMGGAWNYDHDNRKSPPKTPTLGVPDPWWPEEDGIDEQVRADLDALDAPWSGVDGPRLFAVTAAEAQSALETFIDHRLADFGPYEDAMMGGDWSMSHSLLSVPLNLSLLHPLDPVHAAEAAAREGSVPLASAEGFIRQILGWREFVWHLYWHFGRDYRTGNNELNAHRPLPDWFRDLDAGAVTAKCLSDALGGVHDRGWVHHIPRLMVLGNHALQQGYDPDELTRWYTANFVDGYEWVMPVNVVGMSQHADGGKMATKPYSSGGAYINKMSDFCKDCEFDPRKRIGADACPFTAGYWAFTHRHRDRLAKNMRTRRAVASMERLADLDAVLEQERHRERF</sequence>
<dbReference type="Pfam" id="PF04244">
    <property type="entry name" value="DPRP"/>
    <property type="match status" value="1"/>
</dbReference>
<keyword evidence="1" id="KW-0456">Lyase</keyword>
<proteinExistence type="predicted"/>
<dbReference type="SUPFAM" id="SSF48173">
    <property type="entry name" value="Cryptochrome/photolyase FAD-binding domain"/>
    <property type="match status" value="1"/>
</dbReference>
<evidence type="ECO:0000313" key="2">
    <source>
        <dbReference type="Proteomes" id="UP000225108"/>
    </source>
</evidence>
<dbReference type="GO" id="GO:0016829">
    <property type="term" value="F:lyase activity"/>
    <property type="evidence" value="ECO:0007669"/>
    <property type="project" value="UniProtKB-KW"/>
</dbReference>
<accession>A0A2G3PQA2</accession>
<dbReference type="PANTHER" id="PTHR38657:SF1">
    <property type="entry name" value="SLR1343 PROTEIN"/>
    <property type="match status" value="1"/>
</dbReference>
<dbReference type="InterPro" id="IPR036134">
    <property type="entry name" value="Crypto/Photolyase_FAD-like_sf"/>
</dbReference>
<comment type="caution">
    <text evidence="1">The sequence shown here is derived from an EMBL/GenBank/DDBJ whole genome shotgun (WGS) entry which is preliminary data.</text>
</comment>
<evidence type="ECO:0000313" key="1">
    <source>
        <dbReference type="EMBL" id="PHV68029.1"/>
    </source>
</evidence>
<dbReference type="Gene3D" id="1.25.40.80">
    <property type="match status" value="1"/>
</dbReference>
<reference evidence="1 2" key="1">
    <citation type="submission" date="2017-10" db="EMBL/GenBank/DDBJ databases">
        <title>The draft genome sequence of Williamsia sp. BULT 1.1 isolated from the semi-arid grassland soils from South Africa.</title>
        <authorList>
            <person name="Kabwe M.H."/>
            <person name="Govender N."/>
            <person name="Mutseka Lunga P."/>
            <person name="Vikram S."/>
            <person name="Makhalanyane T.P."/>
        </authorList>
    </citation>
    <scope>NUCLEOTIDE SEQUENCE [LARGE SCALE GENOMIC DNA]</scope>
    <source>
        <strain evidence="1 2">BULT 1.1</strain>
    </source>
</reference>
<dbReference type="EMBL" id="PEBD01000004">
    <property type="protein sequence ID" value="PHV68029.1"/>
    <property type="molecule type" value="Genomic_DNA"/>
</dbReference>
<protein>
    <submittedName>
        <fullName evidence="1">Cryptochrome/photolyase family protein</fullName>
    </submittedName>
</protein>
<organism evidence="1 2">
    <name type="scientific">Williamsia marianensis</name>
    <dbReference type="NCBI Taxonomy" id="85044"/>
    <lineage>
        <taxon>Bacteria</taxon>
        <taxon>Bacillati</taxon>
        <taxon>Actinomycetota</taxon>
        <taxon>Actinomycetes</taxon>
        <taxon>Mycobacteriales</taxon>
        <taxon>Nocardiaceae</taxon>
        <taxon>Williamsia</taxon>
    </lineage>
</organism>
<name>A0A2G3PQA2_WILMA</name>
<dbReference type="PANTHER" id="PTHR38657">
    <property type="entry name" value="SLR1343 PROTEIN"/>
    <property type="match status" value="1"/>
</dbReference>